<gene>
    <name evidence="1" type="ORF">P0Y65_11430</name>
</gene>
<protein>
    <submittedName>
        <fullName evidence="1">Uncharacterized protein</fullName>
    </submittedName>
</protein>
<proteinExistence type="predicted"/>
<name>A0AAJ5VRE8_9HYPH</name>
<evidence type="ECO:0000313" key="1">
    <source>
        <dbReference type="EMBL" id="WEK02821.1"/>
    </source>
</evidence>
<reference evidence="1" key="1">
    <citation type="submission" date="2023-03" db="EMBL/GenBank/DDBJ databases">
        <title>Andean soil-derived lignocellulolytic bacterial consortium as a source of novel taxa and putative plastic-active enzymes.</title>
        <authorList>
            <person name="Diaz-Garcia L."/>
            <person name="Chuvochina M."/>
            <person name="Feuerriegel G."/>
            <person name="Bunk B."/>
            <person name="Sproer C."/>
            <person name="Streit W.R."/>
            <person name="Rodriguez L.M."/>
            <person name="Overmann J."/>
            <person name="Jimenez D.J."/>
        </authorList>
    </citation>
    <scope>NUCLEOTIDE SEQUENCE</scope>
    <source>
        <strain evidence="1">MAG 4196</strain>
    </source>
</reference>
<evidence type="ECO:0000313" key="2">
    <source>
        <dbReference type="Proteomes" id="UP001217476"/>
    </source>
</evidence>
<sequence>MWLLENDTLRRDDSPQAATITGKNTIQFDHLISRRAEWPVLLSLFALADKPDTVNAGGTL</sequence>
<accession>A0AAJ5VRE8</accession>
<dbReference type="AlphaFoldDB" id="A0AAJ5VRE8"/>
<dbReference type="EMBL" id="CP119312">
    <property type="protein sequence ID" value="WEK02821.1"/>
    <property type="molecule type" value="Genomic_DNA"/>
</dbReference>
<organism evidence="1 2">
    <name type="scientific">Candidatus Devosia phytovorans</name>
    <dbReference type="NCBI Taxonomy" id="3121372"/>
    <lineage>
        <taxon>Bacteria</taxon>
        <taxon>Pseudomonadati</taxon>
        <taxon>Pseudomonadota</taxon>
        <taxon>Alphaproteobacteria</taxon>
        <taxon>Hyphomicrobiales</taxon>
        <taxon>Devosiaceae</taxon>
        <taxon>Devosia</taxon>
    </lineage>
</organism>
<dbReference type="Proteomes" id="UP001217476">
    <property type="component" value="Chromosome"/>
</dbReference>